<reference evidence="1" key="1">
    <citation type="submission" date="2020-08" db="EMBL/GenBank/DDBJ databases">
        <title>Plant Genome Project.</title>
        <authorList>
            <person name="Zhang R.-G."/>
        </authorList>
    </citation>
    <scope>NUCLEOTIDE SEQUENCE</scope>
    <source>
        <strain evidence="1">WSP0</strain>
        <tissue evidence="1">Leaf</tissue>
    </source>
</reference>
<evidence type="ECO:0000313" key="1">
    <source>
        <dbReference type="EMBL" id="KAG5521947.1"/>
    </source>
</evidence>
<accession>A0AAV6I0N5</accession>
<organism evidence="1 2">
    <name type="scientific">Rhododendron griersonianum</name>
    <dbReference type="NCBI Taxonomy" id="479676"/>
    <lineage>
        <taxon>Eukaryota</taxon>
        <taxon>Viridiplantae</taxon>
        <taxon>Streptophyta</taxon>
        <taxon>Embryophyta</taxon>
        <taxon>Tracheophyta</taxon>
        <taxon>Spermatophyta</taxon>
        <taxon>Magnoliopsida</taxon>
        <taxon>eudicotyledons</taxon>
        <taxon>Gunneridae</taxon>
        <taxon>Pentapetalae</taxon>
        <taxon>asterids</taxon>
        <taxon>Ericales</taxon>
        <taxon>Ericaceae</taxon>
        <taxon>Ericoideae</taxon>
        <taxon>Rhodoreae</taxon>
        <taxon>Rhododendron</taxon>
    </lineage>
</organism>
<evidence type="ECO:0000313" key="2">
    <source>
        <dbReference type="Proteomes" id="UP000823749"/>
    </source>
</evidence>
<proteinExistence type="predicted"/>
<dbReference type="AlphaFoldDB" id="A0AAV6I0N5"/>
<dbReference type="Proteomes" id="UP000823749">
    <property type="component" value="Chromosome 12"/>
</dbReference>
<protein>
    <submittedName>
        <fullName evidence="1">Uncharacterized protein</fullName>
    </submittedName>
</protein>
<comment type="caution">
    <text evidence="1">The sequence shown here is derived from an EMBL/GenBank/DDBJ whole genome shotgun (WGS) entry which is preliminary data.</text>
</comment>
<sequence length="150" mass="17023">MGDREEKMLQLFKRLQVANGLRLPKNPLAHGCGCKDACKDPNCCACAKLNGSYFPYVDSVVVPILLLIKWISNFYWCCKLHLEKGLRVPKNPSVPRCGCKDACIDLTVALVLNSMDRIFLMLHEAWWLQVSTILTCHLHASCKRKENPIH</sequence>
<keyword evidence="2" id="KW-1185">Reference proteome</keyword>
<dbReference type="EMBL" id="JACTNZ010000012">
    <property type="protein sequence ID" value="KAG5521947.1"/>
    <property type="molecule type" value="Genomic_DNA"/>
</dbReference>
<name>A0AAV6I0N5_9ERIC</name>
<gene>
    <name evidence="1" type="ORF">RHGRI_034238</name>
</gene>